<name>A0A7H9HTH4_9SACH</name>
<evidence type="ECO:0000313" key="2">
    <source>
        <dbReference type="EMBL" id="QLQ80533.1"/>
    </source>
</evidence>
<proteinExistence type="predicted"/>
<dbReference type="Proteomes" id="UP000510647">
    <property type="component" value="Chromosome 4"/>
</dbReference>
<dbReference type="AlphaFoldDB" id="A0A7H9HTH4"/>
<feature type="transmembrane region" description="Helical" evidence="1">
    <location>
        <begin position="68"/>
        <end position="89"/>
    </location>
</feature>
<dbReference type="PANTHER" id="PTHR38699">
    <property type="entry name" value="CHROMOSOME 1, WHOLE GENOME SHOTGUN SEQUENCE"/>
    <property type="match status" value="1"/>
</dbReference>
<keyword evidence="1" id="KW-0472">Membrane</keyword>
<dbReference type="PANTHER" id="PTHR38699:SF1">
    <property type="entry name" value="MITOPHAGY RECEPTOR ATG43"/>
    <property type="match status" value="1"/>
</dbReference>
<evidence type="ECO:0000256" key="1">
    <source>
        <dbReference type="SAM" id="Phobius"/>
    </source>
</evidence>
<dbReference type="EMBL" id="CP059270">
    <property type="protein sequence ID" value="QLQ80533.1"/>
    <property type="molecule type" value="Genomic_DNA"/>
</dbReference>
<reference evidence="2 3" key="1">
    <citation type="submission" date="2020-06" db="EMBL/GenBank/DDBJ databases">
        <title>The yeast mating-type switching endonuclease HO is a domesticated member of an unorthodox homing genetic element family.</title>
        <authorList>
            <person name="Coughlan A.Y."/>
            <person name="Lombardi L."/>
            <person name="Braun-Galleani S."/>
            <person name="Martos A.R."/>
            <person name="Galeote V."/>
            <person name="Bigey F."/>
            <person name="Dequin S."/>
            <person name="Byrne K.P."/>
            <person name="Wolfe K.H."/>
        </authorList>
    </citation>
    <scope>NUCLEOTIDE SEQUENCE [LARGE SCALE GENOMIC DNA]</scope>
    <source>
        <strain evidence="2 3">CBS2947</strain>
    </source>
</reference>
<evidence type="ECO:0000313" key="3">
    <source>
        <dbReference type="Proteomes" id="UP000510647"/>
    </source>
</evidence>
<keyword evidence="3" id="KW-1185">Reference proteome</keyword>
<dbReference type="OrthoDB" id="2430343at2759"/>
<dbReference type="GO" id="GO:0000423">
    <property type="term" value="P:mitophagy"/>
    <property type="evidence" value="ECO:0007669"/>
    <property type="project" value="InterPro"/>
</dbReference>
<protein>
    <submittedName>
        <fullName evidence="2">Uncharacterized protein</fullName>
    </submittedName>
</protein>
<sequence>MNPSYSVPDTRFEQTFRKALVREAERERASQWRKMGIVDPVVISQLQKVQPVEISKVVVCKVVIRDVIVMPLVQGLLWTSILIFMRPWLRQMVYQGRKLGSSIYKLVLGIDLVKAKKRM</sequence>
<dbReference type="InterPro" id="IPR013898">
    <property type="entry name" value="Atg43"/>
</dbReference>
<dbReference type="GO" id="GO:0140580">
    <property type="term" value="F:mitochondrion autophagosome adaptor activity"/>
    <property type="evidence" value="ECO:0007669"/>
    <property type="project" value="InterPro"/>
</dbReference>
<gene>
    <name evidence="2" type="ORF">HG537_0D05340</name>
</gene>
<keyword evidence="1" id="KW-1133">Transmembrane helix</keyword>
<organism evidence="2 3">
    <name type="scientific">Torulaspora globosa</name>
    <dbReference type="NCBI Taxonomy" id="48254"/>
    <lineage>
        <taxon>Eukaryota</taxon>
        <taxon>Fungi</taxon>
        <taxon>Dikarya</taxon>
        <taxon>Ascomycota</taxon>
        <taxon>Saccharomycotina</taxon>
        <taxon>Saccharomycetes</taxon>
        <taxon>Saccharomycetales</taxon>
        <taxon>Saccharomycetaceae</taxon>
        <taxon>Torulaspora</taxon>
    </lineage>
</organism>
<accession>A0A7H9HTH4</accession>
<keyword evidence="1" id="KW-0812">Transmembrane</keyword>